<comment type="caution">
    <text evidence="2">The sequence shown here is derived from an EMBL/GenBank/DDBJ whole genome shotgun (WGS) entry which is preliminary data.</text>
</comment>
<protein>
    <submittedName>
        <fullName evidence="2">Uncharacterized protein</fullName>
    </submittedName>
</protein>
<organism evidence="2 3">
    <name type="scientific">Candidatus Aphodenecus pullistercoris</name>
    <dbReference type="NCBI Taxonomy" id="2840669"/>
    <lineage>
        <taxon>Bacteria</taxon>
        <taxon>Pseudomonadati</taxon>
        <taxon>Spirochaetota</taxon>
        <taxon>Spirochaetia</taxon>
        <taxon>Spirochaetales</taxon>
        <taxon>Candidatus Aphodenecus</taxon>
    </lineage>
</organism>
<name>A0A9D9EBU4_9SPIR</name>
<reference evidence="2" key="1">
    <citation type="submission" date="2020-10" db="EMBL/GenBank/DDBJ databases">
        <authorList>
            <person name="Gilroy R."/>
        </authorList>
    </citation>
    <scope>NUCLEOTIDE SEQUENCE</scope>
    <source>
        <strain evidence="2">11167</strain>
    </source>
</reference>
<feature type="region of interest" description="Disordered" evidence="1">
    <location>
        <begin position="14"/>
        <end position="36"/>
    </location>
</feature>
<dbReference type="Proteomes" id="UP000823633">
    <property type="component" value="Unassembled WGS sequence"/>
</dbReference>
<feature type="compositionally biased region" description="Low complexity" evidence="1">
    <location>
        <begin position="62"/>
        <end position="72"/>
    </location>
</feature>
<feature type="region of interest" description="Disordered" evidence="1">
    <location>
        <begin position="51"/>
        <end position="101"/>
    </location>
</feature>
<feature type="compositionally biased region" description="Basic and acidic residues" evidence="1">
    <location>
        <begin position="51"/>
        <end position="60"/>
    </location>
</feature>
<dbReference type="AlphaFoldDB" id="A0A9D9EBU4"/>
<feature type="non-terminal residue" evidence="2">
    <location>
        <position position="101"/>
    </location>
</feature>
<reference evidence="2" key="2">
    <citation type="journal article" date="2021" name="PeerJ">
        <title>Extensive microbial diversity within the chicken gut microbiome revealed by metagenomics and culture.</title>
        <authorList>
            <person name="Gilroy R."/>
            <person name="Ravi A."/>
            <person name="Getino M."/>
            <person name="Pursley I."/>
            <person name="Horton D.L."/>
            <person name="Alikhan N.F."/>
            <person name="Baker D."/>
            <person name="Gharbi K."/>
            <person name="Hall N."/>
            <person name="Watson M."/>
            <person name="Adriaenssens E.M."/>
            <person name="Foster-Nyarko E."/>
            <person name="Jarju S."/>
            <person name="Secka A."/>
            <person name="Antonio M."/>
            <person name="Oren A."/>
            <person name="Chaudhuri R.R."/>
            <person name="La Ragione R."/>
            <person name="Hildebrand F."/>
            <person name="Pallen M.J."/>
        </authorList>
    </citation>
    <scope>NUCLEOTIDE SEQUENCE</scope>
    <source>
        <strain evidence="2">11167</strain>
    </source>
</reference>
<gene>
    <name evidence="2" type="ORF">IAC42_08020</name>
</gene>
<proteinExistence type="predicted"/>
<accession>A0A9D9EBU4</accession>
<sequence>MEDKEKTKIRVIKKANPGTIAPAPAAPSAPAAEGQKKVVVIKKKIVTVKARVKEDRKEEAAEAAPAPVQPAAGECAQAKTPDAKSSASVRPATSPAARQDK</sequence>
<dbReference type="EMBL" id="JADIMU010000054">
    <property type="protein sequence ID" value="MBO8443681.1"/>
    <property type="molecule type" value="Genomic_DNA"/>
</dbReference>
<evidence type="ECO:0000256" key="1">
    <source>
        <dbReference type="SAM" id="MobiDB-lite"/>
    </source>
</evidence>
<evidence type="ECO:0000313" key="3">
    <source>
        <dbReference type="Proteomes" id="UP000823633"/>
    </source>
</evidence>
<feature type="compositionally biased region" description="Low complexity" evidence="1">
    <location>
        <begin position="21"/>
        <end position="32"/>
    </location>
</feature>
<evidence type="ECO:0000313" key="2">
    <source>
        <dbReference type="EMBL" id="MBO8443681.1"/>
    </source>
</evidence>